<feature type="domain" description="RNA polymerase sigma factor 70 region 4 type 2" evidence="7">
    <location>
        <begin position="102"/>
        <end position="154"/>
    </location>
</feature>
<evidence type="ECO:0000259" key="7">
    <source>
        <dbReference type="Pfam" id="PF08281"/>
    </source>
</evidence>
<dbReference type="InterPro" id="IPR007627">
    <property type="entry name" value="RNA_pol_sigma70_r2"/>
</dbReference>
<dbReference type="GO" id="GO:0016987">
    <property type="term" value="F:sigma factor activity"/>
    <property type="evidence" value="ECO:0007669"/>
    <property type="project" value="UniProtKB-KW"/>
</dbReference>
<dbReference type="SUPFAM" id="SSF88946">
    <property type="entry name" value="Sigma2 domain of RNA polymerase sigma factors"/>
    <property type="match status" value="1"/>
</dbReference>
<gene>
    <name evidence="8" type="ORF">Cci01nite_15840</name>
</gene>
<dbReference type="NCBIfam" id="TIGR02937">
    <property type="entry name" value="sigma70-ECF"/>
    <property type="match status" value="1"/>
</dbReference>
<evidence type="ECO:0000256" key="1">
    <source>
        <dbReference type="ARBA" id="ARBA00010641"/>
    </source>
</evidence>
<evidence type="ECO:0000313" key="8">
    <source>
        <dbReference type="EMBL" id="GIF96490.1"/>
    </source>
</evidence>
<evidence type="ECO:0000256" key="4">
    <source>
        <dbReference type="ARBA" id="ARBA00023125"/>
    </source>
</evidence>
<dbReference type="RefSeq" id="WP_120319462.1">
    <property type="nucleotide sequence ID" value="NZ_BONH01000005.1"/>
</dbReference>
<dbReference type="Pfam" id="PF08281">
    <property type="entry name" value="Sigma70_r4_2"/>
    <property type="match status" value="1"/>
</dbReference>
<dbReference type="InterPro" id="IPR039425">
    <property type="entry name" value="RNA_pol_sigma-70-like"/>
</dbReference>
<name>A0A8J3NXJ1_9ACTN</name>
<protein>
    <submittedName>
        <fullName evidence="8">RNA polymerase sigma24 factor</fullName>
    </submittedName>
</protein>
<dbReference type="InterPro" id="IPR013325">
    <property type="entry name" value="RNA_pol_sigma_r2"/>
</dbReference>
<dbReference type="PANTHER" id="PTHR43133:SF50">
    <property type="entry name" value="ECF RNA POLYMERASE SIGMA FACTOR SIGM"/>
    <property type="match status" value="1"/>
</dbReference>
<organism evidence="8 9">
    <name type="scientific">Catellatospora citrea</name>
    <dbReference type="NCBI Taxonomy" id="53366"/>
    <lineage>
        <taxon>Bacteria</taxon>
        <taxon>Bacillati</taxon>
        <taxon>Actinomycetota</taxon>
        <taxon>Actinomycetes</taxon>
        <taxon>Micromonosporales</taxon>
        <taxon>Micromonosporaceae</taxon>
        <taxon>Catellatospora</taxon>
    </lineage>
</organism>
<dbReference type="InterPro" id="IPR036388">
    <property type="entry name" value="WH-like_DNA-bd_sf"/>
</dbReference>
<comment type="similarity">
    <text evidence="1">Belongs to the sigma-70 factor family. ECF subfamily.</text>
</comment>
<dbReference type="GO" id="GO:0006352">
    <property type="term" value="P:DNA-templated transcription initiation"/>
    <property type="evidence" value="ECO:0007669"/>
    <property type="project" value="InterPro"/>
</dbReference>
<dbReference type="InterPro" id="IPR014284">
    <property type="entry name" value="RNA_pol_sigma-70_dom"/>
</dbReference>
<evidence type="ECO:0000259" key="6">
    <source>
        <dbReference type="Pfam" id="PF04542"/>
    </source>
</evidence>
<dbReference type="PANTHER" id="PTHR43133">
    <property type="entry name" value="RNA POLYMERASE ECF-TYPE SIGMA FACTO"/>
    <property type="match status" value="1"/>
</dbReference>
<dbReference type="GO" id="GO:0003677">
    <property type="term" value="F:DNA binding"/>
    <property type="evidence" value="ECO:0007669"/>
    <property type="project" value="UniProtKB-KW"/>
</dbReference>
<comment type="caution">
    <text evidence="8">The sequence shown here is derived from an EMBL/GenBank/DDBJ whole genome shotgun (WGS) entry which is preliminary data.</text>
</comment>
<sequence length="174" mass="19136">MNGEQEREYVAYVTARLPALRRIAAQLAGDPHRGDDLVQQAITRLYVKWRQASQARNLDAYLHTILVRTFLDDRRLAWSRVSLAADAGSEQVASAADLDTRMVLQVALGQMPPRQRAAVVLRFLADRSVEEVAEILQVSPGTVKSQTSDGLATLRRLLGEQPATTASTAKGADR</sequence>
<evidence type="ECO:0000256" key="2">
    <source>
        <dbReference type="ARBA" id="ARBA00023015"/>
    </source>
</evidence>
<keyword evidence="9" id="KW-1185">Reference proteome</keyword>
<dbReference type="InterPro" id="IPR013324">
    <property type="entry name" value="RNA_pol_sigma_r3/r4-like"/>
</dbReference>
<evidence type="ECO:0000256" key="5">
    <source>
        <dbReference type="ARBA" id="ARBA00023163"/>
    </source>
</evidence>
<evidence type="ECO:0000256" key="3">
    <source>
        <dbReference type="ARBA" id="ARBA00023082"/>
    </source>
</evidence>
<dbReference type="Pfam" id="PF04542">
    <property type="entry name" value="Sigma70_r2"/>
    <property type="match status" value="1"/>
</dbReference>
<dbReference type="Gene3D" id="1.10.1740.10">
    <property type="match status" value="1"/>
</dbReference>
<proteinExistence type="inferred from homology"/>
<keyword evidence="3" id="KW-0731">Sigma factor</keyword>
<reference evidence="8 9" key="1">
    <citation type="submission" date="2021-01" db="EMBL/GenBank/DDBJ databases">
        <title>Whole genome shotgun sequence of Catellatospora citrea NBRC 14495.</title>
        <authorList>
            <person name="Komaki H."/>
            <person name="Tamura T."/>
        </authorList>
    </citation>
    <scope>NUCLEOTIDE SEQUENCE [LARGE SCALE GENOMIC DNA]</scope>
    <source>
        <strain evidence="8 9">NBRC 14495</strain>
    </source>
</reference>
<dbReference type="CDD" id="cd06171">
    <property type="entry name" value="Sigma70_r4"/>
    <property type="match status" value="1"/>
</dbReference>
<keyword evidence="4" id="KW-0238">DNA-binding</keyword>
<keyword evidence="2" id="KW-0805">Transcription regulation</keyword>
<evidence type="ECO:0000313" key="9">
    <source>
        <dbReference type="Proteomes" id="UP000659904"/>
    </source>
</evidence>
<dbReference type="EMBL" id="BONH01000005">
    <property type="protein sequence ID" value="GIF96490.1"/>
    <property type="molecule type" value="Genomic_DNA"/>
</dbReference>
<keyword evidence="5" id="KW-0804">Transcription</keyword>
<feature type="domain" description="RNA polymerase sigma-70 region 2" evidence="6">
    <location>
        <begin position="13"/>
        <end position="78"/>
    </location>
</feature>
<dbReference type="AlphaFoldDB" id="A0A8J3NXJ1"/>
<dbReference type="Proteomes" id="UP000659904">
    <property type="component" value="Unassembled WGS sequence"/>
</dbReference>
<dbReference type="InterPro" id="IPR013249">
    <property type="entry name" value="RNA_pol_sigma70_r4_t2"/>
</dbReference>
<dbReference type="Gene3D" id="1.10.10.10">
    <property type="entry name" value="Winged helix-like DNA-binding domain superfamily/Winged helix DNA-binding domain"/>
    <property type="match status" value="1"/>
</dbReference>
<accession>A0A8J3NXJ1</accession>
<dbReference type="SUPFAM" id="SSF88659">
    <property type="entry name" value="Sigma3 and sigma4 domains of RNA polymerase sigma factors"/>
    <property type="match status" value="1"/>
</dbReference>